<gene>
    <name evidence="4" type="ORF">FHS79_000597</name>
</gene>
<name>A0A841L654_9SPHN</name>
<proteinExistence type="predicted"/>
<keyword evidence="4" id="KW-0413">Isomerase</keyword>
<evidence type="ECO:0000313" key="4">
    <source>
        <dbReference type="EMBL" id="MBB6226443.1"/>
    </source>
</evidence>
<organism evidence="4 5">
    <name type="scientific">Polymorphobacter multimanifer</name>
    <dbReference type="NCBI Taxonomy" id="1070431"/>
    <lineage>
        <taxon>Bacteria</taxon>
        <taxon>Pseudomonadati</taxon>
        <taxon>Pseudomonadota</taxon>
        <taxon>Alphaproteobacteria</taxon>
        <taxon>Sphingomonadales</taxon>
        <taxon>Sphingosinicellaceae</taxon>
        <taxon>Polymorphobacter</taxon>
    </lineage>
</organism>
<evidence type="ECO:0000256" key="3">
    <source>
        <dbReference type="ARBA" id="ARBA00023110"/>
    </source>
</evidence>
<accession>A0A841L654</accession>
<dbReference type="EC" id="5.2.1.8" evidence="2"/>
<sequence length="270" mass="28851">MSSVAAAGFFLLSGCDKQPGGQVVAVVGKEEVTLKELRAEARTQPDSSGPEVEAANAAALKKLIDRNVLADYARSEGLDRDPDYVERRRQFDQTLLAALAIRKLAGAPATPSDAEVEAFVADNPTLFGGRQQLDLEEIRIPRPSDAGVVSKLTALQSLDAIAARLQAQGIAFERGKAVLDTAAVDAEIGKQIVSLPDGEVFDITREGSTYFAIITGRRPAAADREAWKAAASQLLQRQRSGTAIEAEVARLRTAARIQYDTAYKPKTASS</sequence>
<dbReference type="PANTHER" id="PTHR47245">
    <property type="entry name" value="PEPTIDYLPROLYL ISOMERASE"/>
    <property type="match status" value="1"/>
</dbReference>
<evidence type="ECO:0000256" key="2">
    <source>
        <dbReference type="ARBA" id="ARBA00013194"/>
    </source>
</evidence>
<keyword evidence="5" id="KW-1185">Reference proteome</keyword>
<comment type="caution">
    <text evidence="4">The sequence shown here is derived from an EMBL/GenBank/DDBJ whole genome shotgun (WGS) entry which is preliminary data.</text>
</comment>
<evidence type="ECO:0000256" key="1">
    <source>
        <dbReference type="ARBA" id="ARBA00000971"/>
    </source>
</evidence>
<dbReference type="AlphaFoldDB" id="A0A841L654"/>
<dbReference type="EMBL" id="JACIIV010000003">
    <property type="protein sequence ID" value="MBB6226443.1"/>
    <property type="molecule type" value="Genomic_DNA"/>
</dbReference>
<reference evidence="4 5" key="1">
    <citation type="submission" date="2020-08" db="EMBL/GenBank/DDBJ databases">
        <title>Genomic Encyclopedia of Type Strains, Phase IV (KMG-IV): sequencing the most valuable type-strain genomes for metagenomic binning, comparative biology and taxonomic classification.</title>
        <authorList>
            <person name="Goeker M."/>
        </authorList>
    </citation>
    <scope>NUCLEOTIDE SEQUENCE [LARGE SCALE GENOMIC DNA]</scope>
    <source>
        <strain evidence="4 5">DSM 102189</strain>
    </source>
</reference>
<dbReference type="Proteomes" id="UP000538147">
    <property type="component" value="Unassembled WGS sequence"/>
</dbReference>
<keyword evidence="3" id="KW-0697">Rotamase</keyword>
<dbReference type="SUPFAM" id="SSF109998">
    <property type="entry name" value="Triger factor/SurA peptide-binding domain-like"/>
    <property type="match status" value="1"/>
</dbReference>
<protein>
    <recommendedName>
        <fullName evidence="2">peptidylprolyl isomerase</fullName>
        <ecNumber evidence="2">5.2.1.8</ecNumber>
    </recommendedName>
</protein>
<dbReference type="PANTHER" id="PTHR47245:SF2">
    <property type="entry name" value="PEPTIDYL-PROLYL CIS-TRANS ISOMERASE HP_0175-RELATED"/>
    <property type="match status" value="1"/>
</dbReference>
<dbReference type="RefSeq" id="WP_184195129.1">
    <property type="nucleotide sequence ID" value="NZ_BMOX01000002.1"/>
</dbReference>
<evidence type="ECO:0000313" key="5">
    <source>
        <dbReference type="Proteomes" id="UP000538147"/>
    </source>
</evidence>
<dbReference type="GO" id="GO:0003755">
    <property type="term" value="F:peptidyl-prolyl cis-trans isomerase activity"/>
    <property type="evidence" value="ECO:0007669"/>
    <property type="project" value="UniProtKB-KW"/>
</dbReference>
<comment type="catalytic activity">
    <reaction evidence="1">
        <text>[protein]-peptidylproline (omega=180) = [protein]-peptidylproline (omega=0)</text>
        <dbReference type="Rhea" id="RHEA:16237"/>
        <dbReference type="Rhea" id="RHEA-COMP:10747"/>
        <dbReference type="Rhea" id="RHEA-COMP:10748"/>
        <dbReference type="ChEBI" id="CHEBI:83833"/>
        <dbReference type="ChEBI" id="CHEBI:83834"/>
        <dbReference type="EC" id="5.2.1.8"/>
    </reaction>
</comment>
<dbReference type="InterPro" id="IPR050245">
    <property type="entry name" value="PrsA_foldase"/>
</dbReference>
<dbReference type="InterPro" id="IPR027304">
    <property type="entry name" value="Trigger_fact/SurA_dom_sf"/>
</dbReference>